<dbReference type="CDD" id="cd20357">
    <property type="entry name" value="Rcat_RBR_parkin"/>
    <property type="match status" value="1"/>
</dbReference>
<dbReference type="GeneID" id="107113335"/>
<dbReference type="PANTHER" id="PTHR11685">
    <property type="entry name" value="RBR FAMILY RING FINGER AND IBR DOMAIN-CONTAINING"/>
    <property type="match status" value="1"/>
</dbReference>
<dbReference type="InterPro" id="IPR047536">
    <property type="entry name" value="Rcat_RBR_parkin"/>
</dbReference>
<dbReference type="Pfam" id="PF22605">
    <property type="entry name" value="IBR_2"/>
    <property type="match status" value="1"/>
</dbReference>
<evidence type="ECO:0000256" key="3">
    <source>
        <dbReference type="ARBA" id="ARBA00004906"/>
    </source>
</evidence>
<dbReference type="InterPro" id="IPR041170">
    <property type="entry name" value="Znf-RING_14"/>
</dbReference>
<dbReference type="InterPro" id="IPR003977">
    <property type="entry name" value="Parkin"/>
</dbReference>
<evidence type="ECO:0000256" key="7">
    <source>
        <dbReference type="ARBA" id="ARBA00022723"/>
    </source>
</evidence>
<comment type="subcellular location">
    <subcellularLocation>
        <location evidence="2">Cytoplasm</location>
        <location evidence="2">Cytosol</location>
    </subcellularLocation>
</comment>
<evidence type="ECO:0000313" key="14">
    <source>
        <dbReference type="Proteomes" id="UP000694871"/>
    </source>
</evidence>
<keyword evidence="10" id="KW-0833">Ubl conjugation pathway</keyword>
<comment type="pathway">
    <text evidence="3">Protein modification; protein ubiquitination.</text>
</comment>
<dbReference type="Proteomes" id="UP000694871">
    <property type="component" value="Unplaced"/>
</dbReference>
<keyword evidence="12" id="KW-0832">Ubl conjugation</keyword>
<dbReference type="RefSeq" id="XP_015270141.1">
    <property type="nucleotide sequence ID" value="XM_015414655.1"/>
</dbReference>
<name>A0ABM1K8V4_GEKJA</name>
<evidence type="ECO:0000256" key="9">
    <source>
        <dbReference type="ARBA" id="ARBA00022771"/>
    </source>
</evidence>
<reference evidence="15" key="1">
    <citation type="submission" date="2025-08" db="UniProtKB">
        <authorList>
            <consortium name="RefSeq"/>
        </authorList>
    </citation>
    <scope>IDENTIFICATION</scope>
</reference>
<dbReference type="InterPro" id="IPR054694">
    <property type="entry name" value="Parkin-like_IBR"/>
</dbReference>
<organism evidence="14 15">
    <name type="scientific">Gekko japonicus</name>
    <name type="common">Schlegel's Japanese gecko</name>
    <dbReference type="NCBI Taxonomy" id="146911"/>
    <lineage>
        <taxon>Eukaryota</taxon>
        <taxon>Metazoa</taxon>
        <taxon>Chordata</taxon>
        <taxon>Craniata</taxon>
        <taxon>Vertebrata</taxon>
        <taxon>Euteleostomi</taxon>
        <taxon>Lepidosauria</taxon>
        <taxon>Squamata</taxon>
        <taxon>Bifurcata</taxon>
        <taxon>Gekkota</taxon>
        <taxon>Gekkonidae</taxon>
        <taxon>Gekkoninae</taxon>
        <taxon>Gekko</taxon>
    </lineage>
</organism>
<dbReference type="EC" id="2.3.2.31" evidence="4"/>
<evidence type="ECO:0000256" key="1">
    <source>
        <dbReference type="ARBA" id="ARBA00001798"/>
    </source>
</evidence>
<evidence type="ECO:0000313" key="15">
    <source>
        <dbReference type="RefSeq" id="XP_015270141.1"/>
    </source>
</evidence>
<sequence length="232" mass="26567">MKGARRAVLVWMRANKLQLNPDKMEVLLHLSVYMLCIIPQETMNISSKQYFCIFFTVAGCQDSLIKELHHFRILGEEQYNRYQRYGAEECVLQMGGVLCPTPGCGAGLLPEPEVRKVVCEPSNGMGCGSVFCRECKEEYHDGECSNFLETEGTTALKGYEVDEHAARQARWEEASKETIKRTTKPCPSCHVPVEKDGGCMHMKCPRSQCRFEWCWNCGLEWNRTCMGDHWFD</sequence>
<evidence type="ECO:0000256" key="2">
    <source>
        <dbReference type="ARBA" id="ARBA00004514"/>
    </source>
</evidence>
<keyword evidence="5" id="KW-0963">Cytoplasm</keyword>
<dbReference type="InterPro" id="IPR031127">
    <property type="entry name" value="E3_UB_ligase_RBR"/>
</dbReference>
<evidence type="ECO:0000256" key="10">
    <source>
        <dbReference type="ARBA" id="ARBA00022786"/>
    </source>
</evidence>
<evidence type="ECO:0000256" key="11">
    <source>
        <dbReference type="ARBA" id="ARBA00022833"/>
    </source>
</evidence>
<protein>
    <recommendedName>
        <fullName evidence="4">RBR-type E3 ubiquitin transferase</fullName>
        <ecNumber evidence="4">2.3.2.31</ecNumber>
    </recommendedName>
</protein>
<evidence type="ECO:0000259" key="13">
    <source>
        <dbReference type="PROSITE" id="PS51873"/>
    </source>
</evidence>
<gene>
    <name evidence="15" type="primary">PARK2</name>
</gene>
<dbReference type="Gene3D" id="1.20.120.1750">
    <property type="match status" value="1"/>
</dbReference>
<evidence type="ECO:0000256" key="6">
    <source>
        <dbReference type="ARBA" id="ARBA00022679"/>
    </source>
</evidence>
<keyword evidence="8" id="KW-0677">Repeat</keyword>
<dbReference type="InterPro" id="IPR002867">
    <property type="entry name" value="IBR_dom"/>
</dbReference>
<dbReference type="Gene3D" id="2.20.25.20">
    <property type="match status" value="1"/>
</dbReference>
<keyword evidence="7" id="KW-0479">Metal-binding</keyword>
<keyword evidence="11" id="KW-0862">Zinc</keyword>
<dbReference type="PROSITE" id="PS51873">
    <property type="entry name" value="TRIAD"/>
    <property type="match status" value="1"/>
</dbReference>
<comment type="catalytic activity">
    <reaction evidence="1">
        <text>[E2 ubiquitin-conjugating enzyme]-S-ubiquitinyl-L-cysteine + [acceptor protein]-L-lysine = [E2 ubiquitin-conjugating enzyme]-L-cysteine + [acceptor protein]-N(6)-ubiquitinyl-L-lysine.</text>
        <dbReference type="EC" id="2.3.2.31"/>
    </reaction>
</comment>
<accession>A0ABM1K8V4</accession>
<feature type="domain" description="RING-type" evidence="13">
    <location>
        <begin position="1"/>
        <end position="232"/>
    </location>
</feature>
<dbReference type="SUPFAM" id="SSF57850">
    <property type="entry name" value="RING/U-box"/>
    <property type="match status" value="1"/>
</dbReference>
<dbReference type="CDD" id="cd20340">
    <property type="entry name" value="BRcat_RBR_parkin"/>
    <property type="match status" value="1"/>
</dbReference>
<proteinExistence type="predicted"/>
<keyword evidence="9" id="KW-0863">Zinc-finger</keyword>
<dbReference type="InterPro" id="IPR044066">
    <property type="entry name" value="TRIAD_supradom"/>
</dbReference>
<keyword evidence="14" id="KW-1185">Reference proteome</keyword>
<evidence type="ECO:0000256" key="12">
    <source>
        <dbReference type="ARBA" id="ARBA00022843"/>
    </source>
</evidence>
<keyword evidence="6" id="KW-0808">Transferase</keyword>
<evidence type="ECO:0000256" key="5">
    <source>
        <dbReference type="ARBA" id="ARBA00022490"/>
    </source>
</evidence>
<evidence type="ECO:0000256" key="8">
    <source>
        <dbReference type="ARBA" id="ARBA00022737"/>
    </source>
</evidence>
<dbReference type="SMART" id="SM00647">
    <property type="entry name" value="IBR"/>
    <property type="match status" value="2"/>
</dbReference>
<dbReference type="Pfam" id="PF17978">
    <property type="entry name" value="zf-RING_14"/>
    <property type="match status" value="1"/>
</dbReference>
<dbReference type="InterPro" id="IPR047534">
    <property type="entry name" value="BRcat_RBR_parkin"/>
</dbReference>
<dbReference type="PRINTS" id="PR01475">
    <property type="entry name" value="PARKIN"/>
</dbReference>
<evidence type="ECO:0000256" key="4">
    <source>
        <dbReference type="ARBA" id="ARBA00012251"/>
    </source>
</evidence>